<keyword evidence="1" id="KW-0695">RNA-directed DNA polymerase</keyword>
<keyword evidence="1" id="KW-0548">Nucleotidyltransferase</keyword>
<keyword evidence="1" id="KW-0808">Transferase</keyword>
<accession>A0AAV4D7I4</accession>
<dbReference type="Proteomes" id="UP000735302">
    <property type="component" value="Unassembled WGS sequence"/>
</dbReference>
<evidence type="ECO:0000313" key="2">
    <source>
        <dbReference type="Proteomes" id="UP000735302"/>
    </source>
</evidence>
<dbReference type="AlphaFoldDB" id="A0AAV4D7I4"/>
<sequence>MPPLKIFIKDTAILCFKDNETRRILVQLDILMNKSRIIFKPQSCRSLSLRKGELGKDVCFKIASQDIPRLSQEPFKSLRRWVDHFRKAPSL</sequence>
<dbReference type="EMBL" id="BLXT01007572">
    <property type="protein sequence ID" value="GFO40013.1"/>
    <property type="molecule type" value="Genomic_DNA"/>
</dbReference>
<dbReference type="GO" id="GO:0003964">
    <property type="term" value="F:RNA-directed DNA polymerase activity"/>
    <property type="evidence" value="ECO:0007669"/>
    <property type="project" value="UniProtKB-KW"/>
</dbReference>
<evidence type="ECO:0000313" key="1">
    <source>
        <dbReference type="EMBL" id="GFO40013.1"/>
    </source>
</evidence>
<proteinExistence type="predicted"/>
<gene>
    <name evidence="1" type="ORF">PoB_006651800</name>
</gene>
<reference evidence="1 2" key="1">
    <citation type="journal article" date="2021" name="Elife">
        <title>Chloroplast acquisition without the gene transfer in kleptoplastic sea slugs, Plakobranchus ocellatus.</title>
        <authorList>
            <person name="Maeda T."/>
            <person name="Takahashi S."/>
            <person name="Yoshida T."/>
            <person name="Shimamura S."/>
            <person name="Takaki Y."/>
            <person name="Nagai Y."/>
            <person name="Toyoda A."/>
            <person name="Suzuki Y."/>
            <person name="Arimoto A."/>
            <person name="Ishii H."/>
            <person name="Satoh N."/>
            <person name="Nishiyama T."/>
            <person name="Hasebe M."/>
            <person name="Maruyama T."/>
            <person name="Minagawa J."/>
            <person name="Obokata J."/>
            <person name="Shigenobu S."/>
        </authorList>
    </citation>
    <scope>NUCLEOTIDE SEQUENCE [LARGE SCALE GENOMIC DNA]</scope>
</reference>
<organism evidence="1 2">
    <name type="scientific">Plakobranchus ocellatus</name>
    <dbReference type="NCBI Taxonomy" id="259542"/>
    <lineage>
        <taxon>Eukaryota</taxon>
        <taxon>Metazoa</taxon>
        <taxon>Spiralia</taxon>
        <taxon>Lophotrochozoa</taxon>
        <taxon>Mollusca</taxon>
        <taxon>Gastropoda</taxon>
        <taxon>Heterobranchia</taxon>
        <taxon>Euthyneura</taxon>
        <taxon>Panpulmonata</taxon>
        <taxon>Sacoglossa</taxon>
        <taxon>Placobranchoidea</taxon>
        <taxon>Plakobranchidae</taxon>
        <taxon>Plakobranchus</taxon>
    </lineage>
</organism>
<name>A0AAV4D7I4_9GAST</name>
<protein>
    <submittedName>
        <fullName evidence="1">Reverse transcriptase</fullName>
    </submittedName>
</protein>
<comment type="caution">
    <text evidence="1">The sequence shown here is derived from an EMBL/GenBank/DDBJ whole genome shotgun (WGS) entry which is preliminary data.</text>
</comment>
<keyword evidence="2" id="KW-1185">Reference proteome</keyword>